<proteinExistence type="inferred from homology"/>
<dbReference type="STRING" id="266117.Rxyl_1450"/>
<dbReference type="InterPro" id="IPR001173">
    <property type="entry name" value="Glyco_trans_2-like"/>
</dbReference>
<feature type="domain" description="Glycosyltransferase 2-like" evidence="2">
    <location>
        <begin position="9"/>
        <end position="136"/>
    </location>
</feature>
<dbReference type="RefSeq" id="WP_011564429.1">
    <property type="nucleotide sequence ID" value="NC_008148.1"/>
</dbReference>
<dbReference type="Gene3D" id="3.90.550.10">
    <property type="entry name" value="Spore Coat Polysaccharide Biosynthesis Protein SpsA, Chain A"/>
    <property type="match status" value="1"/>
</dbReference>
<dbReference type="SUPFAM" id="SSF53448">
    <property type="entry name" value="Nucleotide-diphospho-sugar transferases"/>
    <property type="match status" value="1"/>
</dbReference>
<evidence type="ECO:0000313" key="3">
    <source>
        <dbReference type="EMBL" id="ABG04412.1"/>
    </source>
</evidence>
<protein>
    <submittedName>
        <fullName evidence="3">Glycosyl transferase, family 2</fullName>
    </submittedName>
</protein>
<name>Q1AW16_RUBXD</name>
<dbReference type="AlphaFoldDB" id="Q1AW16"/>
<dbReference type="eggNOG" id="COG1215">
    <property type="taxonomic scope" value="Bacteria"/>
</dbReference>
<organism evidence="3 4">
    <name type="scientific">Rubrobacter xylanophilus (strain DSM 9941 / JCM 11954 / NBRC 16129 / PRD-1)</name>
    <dbReference type="NCBI Taxonomy" id="266117"/>
    <lineage>
        <taxon>Bacteria</taxon>
        <taxon>Bacillati</taxon>
        <taxon>Actinomycetota</taxon>
        <taxon>Rubrobacteria</taxon>
        <taxon>Rubrobacterales</taxon>
        <taxon>Rubrobacteraceae</taxon>
        <taxon>Rubrobacter</taxon>
    </lineage>
</organism>
<dbReference type="EMBL" id="CP000386">
    <property type="protein sequence ID" value="ABG04412.1"/>
    <property type="molecule type" value="Genomic_DNA"/>
</dbReference>
<dbReference type="KEGG" id="rxy:Rxyl_1450"/>
<comment type="similarity">
    <text evidence="1">Belongs to the glycosyltransferase 2 family.</text>
</comment>
<dbReference type="Pfam" id="PF00535">
    <property type="entry name" value="Glycos_transf_2"/>
    <property type="match status" value="1"/>
</dbReference>
<sequence>MRPPAAAAVIPARNEAELLPATLRALSSIPNLSPILVVDDGSTDGTAAAARALGARVLCSAPPGSPGDKGRALRLGLLAARAQAPGAPVLLADADLGASAAHLASLLAALGPRHPAAVAAFPRKAAARGGFGLVKRLARREISRRTGYRPGEPLSGQRALLPEALDALPGLAPGFGAEVGMTLDLLSRGLVPLELPLPLAHRPTGKTPAGFAHRARQGRDVLRALRGERLPW</sequence>
<evidence type="ECO:0000259" key="2">
    <source>
        <dbReference type="Pfam" id="PF00535"/>
    </source>
</evidence>
<evidence type="ECO:0000256" key="1">
    <source>
        <dbReference type="ARBA" id="ARBA00006739"/>
    </source>
</evidence>
<dbReference type="CAZy" id="GT2">
    <property type="family name" value="Glycosyltransferase Family 2"/>
</dbReference>
<reference evidence="3 4" key="1">
    <citation type="submission" date="2006-06" db="EMBL/GenBank/DDBJ databases">
        <title>Complete sequence of Rubrobacter xylanophilus DSM 9941.</title>
        <authorList>
            <consortium name="US DOE Joint Genome Institute"/>
            <person name="Copeland A."/>
            <person name="Lucas S."/>
            <person name="Lapidus A."/>
            <person name="Barry K."/>
            <person name="Detter J.C."/>
            <person name="Glavina del Rio T."/>
            <person name="Hammon N."/>
            <person name="Israni S."/>
            <person name="Dalin E."/>
            <person name="Tice H."/>
            <person name="Pitluck S."/>
            <person name="Munk A.C."/>
            <person name="Brettin T."/>
            <person name="Bruce D."/>
            <person name="Han C."/>
            <person name="Tapia R."/>
            <person name="Gilna P."/>
            <person name="Schmutz J."/>
            <person name="Larimer F."/>
            <person name="Land M."/>
            <person name="Hauser L."/>
            <person name="Kyrpides N."/>
            <person name="Lykidis A."/>
            <person name="da Costa M.S."/>
            <person name="Rainey F.A."/>
            <person name="Empadinhas N."/>
            <person name="Jolivet E."/>
            <person name="Battista J.R."/>
            <person name="Richardson P."/>
        </authorList>
    </citation>
    <scope>NUCLEOTIDE SEQUENCE [LARGE SCALE GENOMIC DNA]</scope>
    <source>
        <strain evidence="4">DSM 9941 / NBRC 16129 / PRD-1</strain>
    </source>
</reference>
<dbReference type="OrthoDB" id="9810303at2"/>
<dbReference type="InterPro" id="IPR029044">
    <property type="entry name" value="Nucleotide-diphossugar_trans"/>
</dbReference>
<dbReference type="Proteomes" id="UP000006637">
    <property type="component" value="Chromosome"/>
</dbReference>
<dbReference type="HOGENOM" id="CLU_033536_6_0_11"/>
<dbReference type="PANTHER" id="PTHR48090:SF7">
    <property type="entry name" value="RFBJ PROTEIN"/>
    <property type="match status" value="1"/>
</dbReference>
<dbReference type="PANTHER" id="PTHR48090">
    <property type="entry name" value="UNDECAPRENYL-PHOSPHATE 4-DEOXY-4-FORMAMIDO-L-ARABINOSE TRANSFERASE-RELATED"/>
    <property type="match status" value="1"/>
</dbReference>
<gene>
    <name evidence="3" type="ordered locus">Rxyl_1450</name>
</gene>
<evidence type="ECO:0000313" key="4">
    <source>
        <dbReference type="Proteomes" id="UP000006637"/>
    </source>
</evidence>
<dbReference type="InterPro" id="IPR050256">
    <property type="entry name" value="Glycosyltransferase_2"/>
</dbReference>
<dbReference type="GO" id="GO:0016740">
    <property type="term" value="F:transferase activity"/>
    <property type="evidence" value="ECO:0007669"/>
    <property type="project" value="UniProtKB-KW"/>
</dbReference>
<keyword evidence="4" id="KW-1185">Reference proteome</keyword>
<keyword evidence="3" id="KW-0808">Transferase</keyword>
<accession>Q1AW16</accession>